<name>A0ABV7WQ55_9GAMM</name>
<dbReference type="Gene3D" id="6.10.340.10">
    <property type="match status" value="1"/>
</dbReference>
<dbReference type="NCBIfam" id="TIGR00254">
    <property type="entry name" value="GGDEF"/>
    <property type="match status" value="1"/>
</dbReference>
<dbReference type="InterPro" id="IPR001633">
    <property type="entry name" value="EAL_dom"/>
</dbReference>
<dbReference type="Pfam" id="PF14827">
    <property type="entry name" value="dCache_3"/>
    <property type="match status" value="1"/>
</dbReference>
<dbReference type="Gene3D" id="3.30.70.270">
    <property type="match status" value="1"/>
</dbReference>
<dbReference type="Pfam" id="PF00990">
    <property type="entry name" value="GGDEF"/>
    <property type="match status" value="1"/>
</dbReference>
<proteinExistence type="predicted"/>
<gene>
    <name evidence="5" type="ORF">ACFOND_05495</name>
</gene>
<evidence type="ECO:0000256" key="1">
    <source>
        <dbReference type="SAM" id="Phobius"/>
    </source>
</evidence>
<dbReference type="SMART" id="SM00304">
    <property type="entry name" value="HAMP"/>
    <property type="match status" value="1"/>
</dbReference>
<dbReference type="PANTHER" id="PTHR33121:SF79">
    <property type="entry name" value="CYCLIC DI-GMP PHOSPHODIESTERASE PDED-RELATED"/>
    <property type="match status" value="1"/>
</dbReference>
<feature type="transmembrane region" description="Helical" evidence="1">
    <location>
        <begin position="271"/>
        <end position="290"/>
    </location>
</feature>
<dbReference type="InterPro" id="IPR000160">
    <property type="entry name" value="GGDEF_dom"/>
</dbReference>
<evidence type="ECO:0000259" key="4">
    <source>
        <dbReference type="PROSITE" id="PS50887"/>
    </source>
</evidence>
<evidence type="ECO:0000313" key="6">
    <source>
        <dbReference type="Proteomes" id="UP001595710"/>
    </source>
</evidence>
<dbReference type="EMBL" id="JBHRYN010000007">
    <property type="protein sequence ID" value="MFC3701092.1"/>
    <property type="molecule type" value="Genomic_DNA"/>
</dbReference>
<protein>
    <submittedName>
        <fullName evidence="5">EAL domain-containing protein</fullName>
    </submittedName>
</protein>
<dbReference type="SUPFAM" id="SSF158472">
    <property type="entry name" value="HAMP domain-like"/>
    <property type="match status" value="1"/>
</dbReference>
<dbReference type="SUPFAM" id="SSF55073">
    <property type="entry name" value="Nucleotide cyclase"/>
    <property type="match status" value="1"/>
</dbReference>
<dbReference type="RefSeq" id="WP_290280188.1">
    <property type="nucleotide sequence ID" value="NZ_JAUFQI010000001.1"/>
</dbReference>
<dbReference type="SMART" id="SM00267">
    <property type="entry name" value="GGDEF"/>
    <property type="match status" value="1"/>
</dbReference>
<dbReference type="SUPFAM" id="SSF141868">
    <property type="entry name" value="EAL domain-like"/>
    <property type="match status" value="1"/>
</dbReference>
<feature type="domain" description="HAMP" evidence="3">
    <location>
        <begin position="291"/>
        <end position="343"/>
    </location>
</feature>
<keyword evidence="1" id="KW-0472">Membrane</keyword>
<dbReference type="PANTHER" id="PTHR33121">
    <property type="entry name" value="CYCLIC DI-GMP PHOSPHODIESTERASE PDEF"/>
    <property type="match status" value="1"/>
</dbReference>
<organism evidence="5 6">
    <name type="scientific">Reinekea marina</name>
    <dbReference type="NCBI Taxonomy" id="1310421"/>
    <lineage>
        <taxon>Bacteria</taxon>
        <taxon>Pseudomonadati</taxon>
        <taxon>Pseudomonadota</taxon>
        <taxon>Gammaproteobacteria</taxon>
        <taxon>Oceanospirillales</taxon>
        <taxon>Saccharospirillaceae</taxon>
        <taxon>Reinekea</taxon>
    </lineage>
</organism>
<dbReference type="Pfam" id="PF00672">
    <property type="entry name" value="HAMP"/>
    <property type="match status" value="1"/>
</dbReference>
<dbReference type="CDD" id="cd06225">
    <property type="entry name" value="HAMP"/>
    <property type="match status" value="1"/>
</dbReference>
<evidence type="ECO:0000259" key="2">
    <source>
        <dbReference type="PROSITE" id="PS50883"/>
    </source>
</evidence>
<dbReference type="InterPro" id="IPR029787">
    <property type="entry name" value="Nucleotide_cyclase"/>
</dbReference>
<dbReference type="CDD" id="cd01948">
    <property type="entry name" value="EAL"/>
    <property type="match status" value="1"/>
</dbReference>
<dbReference type="PROSITE" id="PS50887">
    <property type="entry name" value="GGDEF"/>
    <property type="match status" value="1"/>
</dbReference>
<feature type="domain" description="GGDEF" evidence="4">
    <location>
        <begin position="378"/>
        <end position="509"/>
    </location>
</feature>
<keyword evidence="1" id="KW-1133">Transmembrane helix</keyword>
<sequence>MAISFRSRLIILFILLVGITLSTLTWAVLRALDTNAAVNAERELLVAERVFETLLEENRRQLTDRTSLLAEDFGFRQAIATNEEQTIVSALVNHGERIAADLILLMDTSGEILIGTHDLSGSVTKIQQQTQQMSSPFNELIIAEEEPFQLVMVPVYGPDLIAWVGVGFSIDDSLIDSFRSITKADVSLLFHSETQSSVKVLSTLNTNIMQSTATSQSFDSFTTAYIAALENKDWLNLETSLLNGGEQRINLVLSVSLQQAIAANRDLQTQMLVITIFILILALVVSIFIANSFNKPIHALVKAARRIARGEYQHNINVPGNTEFNELGETLNQMQHDIQEREQHISHQAEHDLLTHLPNRHKMASILNQRLSDSSGNSSIAVLLVKLINFESLSDIYGMSIMDSVLKQAADILKNNSEAWLSLGHVGHDEFLVLVQLAPNQPIGGTVNAIKNIFAKPIYCNQIELTLDTRIGAVICPEHADNYEDTLRRAHIAMNEARLTNSCHSVFDSRLEKRYLRKLEVTQRLQQAITTQSFTLLFQPQFNLKEGRVHSAEALIRWHDAELGPVYPDEFIPLAESSGDITLITEWVFSESLNQLQQWQDQGFDLGVSINLSARDILKNEFIDHVLDTIKERHIPSHLLMLEVTESAIVEDMEHAIQNLRRLYDAGIQLAMDDFGTGFSSLAQLKELPVHELKIDKSFVLNLNEDADDQKIVRSTIEMAHSLGISTIAEGTENIESINLLKAMNCDAIQGYFLSKPISSAELLTWLVQFNKSGLNYETH</sequence>
<reference evidence="6" key="1">
    <citation type="journal article" date="2019" name="Int. J. Syst. Evol. Microbiol.">
        <title>The Global Catalogue of Microorganisms (GCM) 10K type strain sequencing project: providing services to taxonomists for standard genome sequencing and annotation.</title>
        <authorList>
            <consortium name="The Broad Institute Genomics Platform"/>
            <consortium name="The Broad Institute Genome Sequencing Center for Infectious Disease"/>
            <person name="Wu L."/>
            <person name="Ma J."/>
        </authorList>
    </citation>
    <scope>NUCLEOTIDE SEQUENCE [LARGE SCALE GENOMIC DNA]</scope>
    <source>
        <strain evidence="6">CECT 8288</strain>
    </source>
</reference>
<accession>A0ABV7WQ55</accession>
<dbReference type="InterPro" id="IPR003660">
    <property type="entry name" value="HAMP_dom"/>
</dbReference>
<dbReference type="InterPro" id="IPR035919">
    <property type="entry name" value="EAL_sf"/>
</dbReference>
<dbReference type="PROSITE" id="PS50885">
    <property type="entry name" value="HAMP"/>
    <property type="match status" value="1"/>
</dbReference>
<keyword evidence="1" id="KW-0812">Transmembrane</keyword>
<dbReference type="InterPro" id="IPR043128">
    <property type="entry name" value="Rev_trsase/Diguanyl_cyclase"/>
</dbReference>
<comment type="caution">
    <text evidence="5">The sequence shown here is derived from an EMBL/GenBank/DDBJ whole genome shotgun (WGS) entry which is preliminary data.</text>
</comment>
<dbReference type="InterPro" id="IPR050706">
    <property type="entry name" value="Cyclic-di-GMP_PDE-like"/>
</dbReference>
<evidence type="ECO:0000259" key="3">
    <source>
        <dbReference type="PROSITE" id="PS50885"/>
    </source>
</evidence>
<dbReference type="PROSITE" id="PS50883">
    <property type="entry name" value="EAL"/>
    <property type="match status" value="1"/>
</dbReference>
<dbReference type="InterPro" id="IPR029150">
    <property type="entry name" value="dCache_3"/>
</dbReference>
<dbReference type="Gene3D" id="3.20.20.450">
    <property type="entry name" value="EAL domain"/>
    <property type="match status" value="1"/>
</dbReference>
<evidence type="ECO:0000313" key="5">
    <source>
        <dbReference type="EMBL" id="MFC3701092.1"/>
    </source>
</evidence>
<dbReference type="Proteomes" id="UP001595710">
    <property type="component" value="Unassembled WGS sequence"/>
</dbReference>
<dbReference type="Pfam" id="PF00563">
    <property type="entry name" value="EAL"/>
    <property type="match status" value="1"/>
</dbReference>
<keyword evidence="6" id="KW-1185">Reference proteome</keyword>
<dbReference type="SMART" id="SM00052">
    <property type="entry name" value="EAL"/>
    <property type="match status" value="1"/>
</dbReference>
<dbReference type="CDD" id="cd01949">
    <property type="entry name" value="GGDEF"/>
    <property type="match status" value="1"/>
</dbReference>
<feature type="domain" description="EAL" evidence="2">
    <location>
        <begin position="518"/>
        <end position="771"/>
    </location>
</feature>